<feature type="transmembrane region" description="Helical" evidence="8">
    <location>
        <begin position="152"/>
        <end position="171"/>
    </location>
</feature>
<sequence length="253" mass="26217">MNAFVTAPVITAPALGQIFLSELVGTAVLILLGGGVVAGVVLPKSKSHAAGWVAITFGWGFAVFSAVYVAYRSGAHLNPAVTFGILFSGVDEYAKGVPINITTTMIYIIADLLGAFLGAVLVFLSYKKHFDEDAPAEDKLGVFSTGPAIRSYGWNLFTEAIATFVMVLVILEFGHSPGELGPLAVALLVVGVGLSLGGPTGYAINPARDLGPRIAHAILPIRGKGSSDWAYAWVPVVGPLLGGTAAGLFVMVF</sequence>
<dbReference type="Gene3D" id="1.20.1080.10">
    <property type="entry name" value="Glycerol uptake facilitator protein"/>
    <property type="match status" value="1"/>
</dbReference>
<evidence type="ECO:0000256" key="2">
    <source>
        <dbReference type="ARBA" id="ARBA00006175"/>
    </source>
</evidence>
<dbReference type="EMBL" id="LT906453">
    <property type="protein sequence ID" value="SNV20380.1"/>
    <property type="molecule type" value="Genomic_DNA"/>
</dbReference>
<name>A0A239VE48_9MICO</name>
<evidence type="ECO:0000256" key="1">
    <source>
        <dbReference type="ARBA" id="ARBA00004141"/>
    </source>
</evidence>
<feature type="transmembrane region" description="Helical" evidence="8">
    <location>
        <begin position="230"/>
        <end position="252"/>
    </location>
</feature>
<evidence type="ECO:0000256" key="8">
    <source>
        <dbReference type="SAM" id="Phobius"/>
    </source>
</evidence>
<evidence type="ECO:0000313" key="10">
    <source>
        <dbReference type="Proteomes" id="UP000242637"/>
    </source>
</evidence>
<dbReference type="PROSITE" id="PS00221">
    <property type="entry name" value="MIP"/>
    <property type="match status" value="1"/>
</dbReference>
<keyword evidence="3 7" id="KW-0813">Transport</keyword>
<feature type="transmembrane region" description="Helical" evidence="8">
    <location>
        <begin position="183"/>
        <end position="204"/>
    </location>
</feature>
<reference evidence="9 10" key="1">
    <citation type="submission" date="2017-06" db="EMBL/GenBank/DDBJ databases">
        <authorList>
            <consortium name="Pathogen Informatics"/>
        </authorList>
    </citation>
    <scope>NUCLEOTIDE SEQUENCE [LARGE SCALE GENOMIC DNA]</scope>
    <source>
        <strain evidence="9 10">NCTC13039</strain>
    </source>
</reference>
<dbReference type="GeneID" id="63459237"/>
<dbReference type="InterPro" id="IPR023271">
    <property type="entry name" value="Aquaporin-like"/>
</dbReference>
<dbReference type="PRINTS" id="PR00783">
    <property type="entry name" value="MINTRINSICP"/>
</dbReference>
<dbReference type="InterPro" id="IPR000425">
    <property type="entry name" value="MIP"/>
</dbReference>
<organism evidence="9 10">
    <name type="scientific">Dermatophilus congolensis</name>
    <dbReference type="NCBI Taxonomy" id="1863"/>
    <lineage>
        <taxon>Bacteria</taxon>
        <taxon>Bacillati</taxon>
        <taxon>Actinomycetota</taxon>
        <taxon>Actinomycetes</taxon>
        <taxon>Micrococcales</taxon>
        <taxon>Dermatophilaceae</taxon>
        <taxon>Dermatophilus</taxon>
    </lineage>
</organism>
<dbReference type="InterPro" id="IPR050363">
    <property type="entry name" value="MIP/Aquaporin"/>
</dbReference>
<evidence type="ECO:0000313" key="9">
    <source>
        <dbReference type="EMBL" id="SNV20380.1"/>
    </source>
</evidence>
<accession>A0A239VE48</accession>
<dbReference type="GO" id="GO:0005886">
    <property type="term" value="C:plasma membrane"/>
    <property type="evidence" value="ECO:0007669"/>
    <property type="project" value="TreeGrafter"/>
</dbReference>
<feature type="transmembrane region" description="Helical" evidence="8">
    <location>
        <begin position="26"/>
        <end position="42"/>
    </location>
</feature>
<keyword evidence="4 7" id="KW-0812">Transmembrane</keyword>
<keyword evidence="6 8" id="KW-0472">Membrane</keyword>
<feature type="transmembrane region" description="Helical" evidence="8">
    <location>
        <begin position="49"/>
        <end position="71"/>
    </location>
</feature>
<proteinExistence type="inferred from homology"/>
<protein>
    <submittedName>
        <fullName evidence="9">Aquaglyceroporin</fullName>
    </submittedName>
</protein>
<dbReference type="SUPFAM" id="SSF81338">
    <property type="entry name" value="Aquaporin-like"/>
    <property type="match status" value="1"/>
</dbReference>
<dbReference type="PANTHER" id="PTHR43829">
    <property type="entry name" value="AQUAPORIN OR AQUAGLYCEROPORIN RELATED"/>
    <property type="match status" value="1"/>
</dbReference>
<evidence type="ECO:0000256" key="6">
    <source>
        <dbReference type="ARBA" id="ARBA00023136"/>
    </source>
</evidence>
<comment type="similarity">
    <text evidence="2 7">Belongs to the MIP/aquaporin (TC 1.A.8) family.</text>
</comment>
<keyword evidence="5 8" id="KW-1133">Transmembrane helix</keyword>
<dbReference type="KEGG" id="dco:SAMEA4475696_0994"/>
<keyword evidence="10" id="KW-1185">Reference proteome</keyword>
<dbReference type="AlphaFoldDB" id="A0A239VE48"/>
<dbReference type="Proteomes" id="UP000242637">
    <property type="component" value="Chromosome 1"/>
</dbReference>
<dbReference type="PANTHER" id="PTHR43829:SF9">
    <property type="entry name" value="AQUAPORIN-9"/>
    <property type="match status" value="1"/>
</dbReference>
<dbReference type="OrthoDB" id="9807293at2"/>
<gene>
    <name evidence="9" type="primary">glpF</name>
    <name evidence="9" type="ORF">SAMEA4475696_00994</name>
</gene>
<dbReference type="GO" id="GO:0015254">
    <property type="term" value="F:glycerol channel activity"/>
    <property type="evidence" value="ECO:0007669"/>
    <property type="project" value="TreeGrafter"/>
</dbReference>
<comment type="subcellular location">
    <subcellularLocation>
        <location evidence="1">Membrane</location>
        <topology evidence="1">Multi-pass membrane protein</topology>
    </subcellularLocation>
</comment>
<evidence type="ECO:0000256" key="4">
    <source>
        <dbReference type="ARBA" id="ARBA00022692"/>
    </source>
</evidence>
<evidence type="ECO:0000256" key="7">
    <source>
        <dbReference type="RuleBase" id="RU000477"/>
    </source>
</evidence>
<feature type="transmembrane region" description="Helical" evidence="8">
    <location>
        <begin position="106"/>
        <end position="126"/>
    </location>
</feature>
<evidence type="ECO:0000256" key="3">
    <source>
        <dbReference type="ARBA" id="ARBA00022448"/>
    </source>
</evidence>
<dbReference type="STRING" id="1121387.GCA_000429885_01093"/>
<dbReference type="Pfam" id="PF00230">
    <property type="entry name" value="MIP"/>
    <property type="match status" value="1"/>
</dbReference>
<dbReference type="RefSeq" id="WP_028327063.1">
    <property type="nucleotide sequence ID" value="NZ_JAAFNI010000001.1"/>
</dbReference>
<dbReference type="InterPro" id="IPR022357">
    <property type="entry name" value="MIP_CS"/>
</dbReference>
<evidence type="ECO:0000256" key="5">
    <source>
        <dbReference type="ARBA" id="ARBA00022989"/>
    </source>
</evidence>